<evidence type="ECO:0000256" key="1">
    <source>
        <dbReference type="ARBA" id="ARBA00022603"/>
    </source>
</evidence>
<dbReference type="InterPro" id="IPR029063">
    <property type="entry name" value="SAM-dependent_MTases_sf"/>
</dbReference>
<accession>A0A4R5DFS1</accession>
<dbReference type="PANTHER" id="PTHR10629:SF50">
    <property type="entry name" value="DNA (CYTOSINE-5)-METHYLTRANSFERASE CMT3"/>
    <property type="match status" value="1"/>
</dbReference>
<dbReference type="InParanoid" id="A0A4R5DFS1"/>
<dbReference type="EMBL" id="SMKZ01000007">
    <property type="protein sequence ID" value="TDE12629.1"/>
    <property type="molecule type" value="Genomic_DNA"/>
</dbReference>
<protein>
    <recommendedName>
        <fullName evidence="7">Cytosine-specific methyltransferase</fullName>
        <ecNumber evidence="7">2.1.1.37</ecNumber>
    </recommendedName>
</protein>
<feature type="active site" evidence="5">
    <location>
        <position position="100"/>
    </location>
</feature>
<dbReference type="PRINTS" id="PR00105">
    <property type="entry name" value="C5METTRFRASE"/>
</dbReference>
<proteinExistence type="inferred from homology"/>
<dbReference type="OrthoDB" id="9813719at2"/>
<evidence type="ECO:0000256" key="5">
    <source>
        <dbReference type="PROSITE-ProRule" id="PRU01016"/>
    </source>
</evidence>
<dbReference type="AlphaFoldDB" id="A0A4R5DFS1"/>
<keyword evidence="4" id="KW-0680">Restriction system</keyword>
<sequence length="415" mass="45531">MACLRRASVTIDSPWRARRRRREGWANVGSGTVVGLFAGIGGLELGLHAHGWSTSLFCEIDPAAKAVLSARFPTIETADDVTKLRALPQGTDLVAAGFPCQDLSQAGLTKGIRGARSGLVDHVFRLVARKRGGPQWLLLENVPFMLQLDRGQAMRYLTSRLEDLGYAWAYRVVDARAFGRPQRRLRVLMLASRTHDPREVLFSQEAGPRPDDDPQLRACGFYWTEGTRGLGWAVDAIPTLKGGSTIGIASPPAIRLTRGRGIVTPGITDAERLQGFDPDWTLPAIDVPGVRAGNRWKLVGNAVSTLMSRWIGERLSDPRPYDAILDQPLPDGAPWPTAAWGSNGQAFRVELSQWPVQRAYHHLEQFILEPKALSLRATSGFLRRAKSGNLRFAPGFLDSVEQHLALMGGDPLRAA</sequence>
<keyword evidence="3 5" id="KW-0949">S-adenosyl-L-methionine</keyword>
<dbReference type="EC" id="2.1.1.37" evidence="7"/>
<comment type="caution">
    <text evidence="8">The sequence shown here is derived from an EMBL/GenBank/DDBJ whole genome shotgun (WGS) entry which is preliminary data.</text>
</comment>
<comment type="catalytic activity">
    <reaction evidence="7">
        <text>a 2'-deoxycytidine in DNA + S-adenosyl-L-methionine = a 5-methyl-2'-deoxycytidine in DNA + S-adenosyl-L-homocysteine + H(+)</text>
        <dbReference type="Rhea" id="RHEA:13681"/>
        <dbReference type="Rhea" id="RHEA-COMP:11369"/>
        <dbReference type="Rhea" id="RHEA-COMP:11370"/>
        <dbReference type="ChEBI" id="CHEBI:15378"/>
        <dbReference type="ChEBI" id="CHEBI:57856"/>
        <dbReference type="ChEBI" id="CHEBI:59789"/>
        <dbReference type="ChEBI" id="CHEBI:85452"/>
        <dbReference type="ChEBI" id="CHEBI:85454"/>
        <dbReference type="EC" id="2.1.1.37"/>
    </reaction>
</comment>
<dbReference type="PROSITE" id="PS00094">
    <property type="entry name" value="C5_MTASE_1"/>
    <property type="match status" value="1"/>
</dbReference>
<organism evidence="8 9">
    <name type="scientific">Jiangella asiatica</name>
    <dbReference type="NCBI Taxonomy" id="2530372"/>
    <lineage>
        <taxon>Bacteria</taxon>
        <taxon>Bacillati</taxon>
        <taxon>Actinomycetota</taxon>
        <taxon>Actinomycetes</taxon>
        <taxon>Jiangellales</taxon>
        <taxon>Jiangellaceae</taxon>
        <taxon>Jiangella</taxon>
    </lineage>
</organism>
<dbReference type="Proteomes" id="UP000294739">
    <property type="component" value="Unassembled WGS sequence"/>
</dbReference>
<dbReference type="PROSITE" id="PS51679">
    <property type="entry name" value="SAM_MT_C5"/>
    <property type="match status" value="1"/>
</dbReference>
<keyword evidence="9" id="KW-1185">Reference proteome</keyword>
<evidence type="ECO:0000256" key="4">
    <source>
        <dbReference type="ARBA" id="ARBA00022747"/>
    </source>
</evidence>
<evidence type="ECO:0000256" key="3">
    <source>
        <dbReference type="ARBA" id="ARBA00022691"/>
    </source>
</evidence>
<dbReference type="SUPFAM" id="SSF53335">
    <property type="entry name" value="S-adenosyl-L-methionine-dependent methyltransferases"/>
    <property type="match status" value="1"/>
</dbReference>
<dbReference type="Gene3D" id="3.40.50.150">
    <property type="entry name" value="Vaccinia Virus protein VP39"/>
    <property type="match status" value="1"/>
</dbReference>
<comment type="similarity">
    <text evidence="5 6">Belongs to the class I-like SAM-binding methyltransferase superfamily. C5-methyltransferase family.</text>
</comment>
<evidence type="ECO:0000256" key="6">
    <source>
        <dbReference type="RuleBase" id="RU000416"/>
    </source>
</evidence>
<evidence type="ECO:0000256" key="2">
    <source>
        <dbReference type="ARBA" id="ARBA00022679"/>
    </source>
</evidence>
<evidence type="ECO:0000313" key="8">
    <source>
        <dbReference type="EMBL" id="TDE12629.1"/>
    </source>
</evidence>
<dbReference type="Pfam" id="PF00145">
    <property type="entry name" value="DNA_methylase"/>
    <property type="match status" value="1"/>
</dbReference>
<dbReference type="GO" id="GO:0032259">
    <property type="term" value="P:methylation"/>
    <property type="evidence" value="ECO:0007669"/>
    <property type="project" value="UniProtKB-KW"/>
</dbReference>
<dbReference type="GO" id="GO:0009307">
    <property type="term" value="P:DNA restriction-modification system"/>
    <property type="evidence" value="ECO:0007669"/>
    <property type="project" value="UniProtKB-KW"/>
</dbReference>
<evidence type="ECO:0000256" key="7">
    <source>
        <dbReference type="RuleBase" id="RU000417"/>
    </source>
</evidence>
<reference evidence="8 9" key="1">
    <citation type="submission" date="2019-03" db="EMBL/GenBank/DDBJ databases">
        <title>Draft genome sequences of novel Actinobacteria.</title>
        <authorList>
            <person name="Sahin N."/>
            <person name="Ay H."/>
            <person name="Saygin H."/>
        </authorList>
    </citation>
    <scope>NUCLEOTIDE SEQUENCE [LARGE SCALE GENOMIC DNA]</scope>
    <source>
        <strain evidence="8 9">5K138</strain>
    </source>
</reference>
<evidence type="ECO:0000313" key="9">
    <source>
        <dbReference type="Proteomes" id="UP000294739"/>
    </source>
</evidence>
<dbReference type="GO" id="GO:0044027">
    <property type="term" value="P:negative regulation of gene expression via chromosomal CpG island methylation"/>
    <property type="evidence" value="ECO:0007669"/>
    <property type="project" value="TreeGrafter"/>
</dbReference>
<keyword evidence="1 5" id="KW-0489">Methyltransferase</keyword>
<dbReference type="InterPro" id="IPR001525">
    <property type="entry name" value="C5_MeTfrase"/>
</dbReference>
<dbReference type="InterPro" id="IPR050390">
    <property type="entry name" value="C5-Methyltransferase"/>
</dbReference>
<dbReference type="PANTHER" id="PTHR10629">
    <property type="entry name" value="CYTOSINE-SPECIFIC METHYLTRANSFERASE"/>
    <property type="match status" value="1"/>
</dbReference>
<name>A0A4R5DFS1_9ACTN</name>
<gene>
    <name evidence="8" type="primary">dcm</name>
    <name evidence="8" type="ORF">E1269_07280</name>
</gene>
<dbReference type="GO" id="GO:0003677">
    <property type="term" value="F:DNA binding"/>
    <property type="evidence" value="ECO:0007669"/>
    <property type="project" value="TreeGrafter"/>
</dbReference>
<dbReference type="GO" id="GO:0003886">
    <property type="term" value="F:DNA (cytosine-5-)-methyltransferase activity"/>
    <property type="evidence" value="ECO:0007669"/>
    <property type="project" value="UniProtKB-EC"/>
</dbReference>
<keyword evidence="2 5" id="KW-0808">Transferase</keyword>
<dbReference type="InterPro" id="IPR018117">
    <property type="entry name" value="C5_DNA_meth_AS"/>
</dbReference>
<dbReference type="NCBIfam" id="TIGR00675">
    <property type="entry name" value="dcm"/>
    <property type="match status" value="1"/>
</dbReference>